<feature type="chain" id="PRO_5043875499" evidence="1">
    <location>
        <begin position="29"/>
        <end position="452"/>
    </location>
</feature>
<dbReference type="Gene3D" id="3.90.280.10">
    <property type="entry name" value="PEBP-like"/>
    <property type="match status" value="2"/>
</dbReference>
<feature type="signal peptide" evidence="1">
    <location>
        <begin position="1"/>
        <end position="28"/>
    </location>
</feature>
<evidence type="ECO:0000313" key="2">
    <source>
        <dbReference type="EMBL" id="CAL1541531.1"/>
    </source>
</evidence>
<proteinExistence type="predicted"/>
<dbReference type="InterPro" id="IPR035810">
    <property type="entry name" value="PEBP_euk"/>
</dbReference>
<accession>A0AAV2I4F2</accession>
<keyword evidence="1" id="KW-0732">Signal</keyword>
<evidence type="ECO:0000313" key="3">
    <source>
        <dbReference type="Proteomes" id="UP001497497"/>
    </source>
</evidence>
<reference evidence="2 3" key="1">
    <citation type="submission" date="2024-04" db="EMBL/GenBank/DDBJ databases">
        <authorList>
            <consortium name="Genoscope - CEA"/>
            <person name="William W."/>
        </authorList>
    </citation>
    <scope>NUCLEOTIDE SEQUENCE [LARGE SCALE GENOMIC DNA]</scope>
</reference>
<keyword evidence="3" id="KW-1185">Reference proteome</keyword>
<dbReference type="AlphaFoldDB" id="A0AAV2I4F2"/>
<dbReference type="PANTHER" id="PTHR11362:SF82">
    <property type="entry name" value="PHOSPHATIDYLETHANOLAMINE-BINDING PROTEIN 4"/>
    <property type="match status" value="1"/>
</dbReference>
<dbReference type="PANTHER" id="PTHR11362">
    <property type="entry name" value="PHOSPHATIDYLETHANOLAMINE-BINDING PROTEIN"/>
    <property type="match status" value="1"/>
</dbReference>
<evidence type="ECO:0000256" key="1">
    <source>
        <dbReference type="SAM" id="SignalP"/>
    </source>
</evidence>
<sequence>MGRQRNSTTLRLLVSSVVLIHLTFGISGQRSCYDDQITCVRSMRQLLVDTRRFWFGSDYNVSCPVELRSTPACANPDPTRSSIASRLFGLSDVSDGTALVTNVQAVKLAFVTYNAPKGKYQQRCSVFACGHEFHIPAVSNYMVDPLYTTTVISWSLRSVPLVAWDVVNNQTLYTVLVWDAGQFNLHGLYINCNRGALDSGTVVSNYTGPENPSPGDNPYLVLVYPQTERLNETQVLQALQTNVNHNQGKFAPSEWSRDLAGSLASRPSHVNILSLEADPYSVQSQKEKLLLDNCPLLVSRMPALQSLITSTNVSLVWGGRPSLADNTTDFPLLTANLHVIYSTDDFETEYCCNKYSITGGMFSVDPFNDRPVRPGTARLVPRVQISPINMKEGSDLRGFTYTLFMVDVAPSVDQGQTDPLFFTHWLVTNIRNGDATTGDELSEYFGPNPIIP</sequence>
<protein>
    <submittedName>
        <fullName evidence="2">Uncharacterized protein</fullName>
    </submittedName>
</protein>
<comment type="caution">
    <text evidence="2">The sequence shown here is derived from an EMBL/GenBank/DDBJ whole genome shotgun (WGS) entry which is preliminary data.</text>
</comment>
<organism evidence="2 3">
    <name type="scientific">Lymnaea stagnalis</name>
    <name type="common">Great pond snail</name>
    <name type="synonym">Helix stagnalis</name>
    <dbReference type="NCBI Taxonomy" id="6523"/>
    <lineage>
        <taxon>Eukaryota</taxon>
        <taxon>Metazoa</taxon>
        <taxon>Spiralia</taxon>
        <taxon>Lophotrochozoa</taxon>
        <taxon>Mollusca</taxon>
        <taxon>Gastropoda</taxon>
        <taxon>Heterobranchia</taxon>
        <taxon>Euthyneura</taxon>
        <taxon>Panpulmonata</taxon>
        <taxon>Hygrophila</taxon>
        <taxon>Lymnaeoidea</taxon>
        <taxon>Lymnaeidae</taxon>
        <taxon>Lymnaea</taxon>
    </lineage>
</organism>
<dbReference type="EMBL" id="CAXITT010000437">
    <property type="protein sequence ID" value="CAL1541531.1"/>
    <property type="molecule type" value="Genomic_DNA"/>
</dbReference>
<name>A0AAV2I4F2_LYMST</name>
<dbReference type="SUPFAM" id="SSF49777">
    <property type="entry name" value="PEBP-like"/>
    <property type="match status" value="2"/>
</dbReference>
<dbReference type="InterPro" id="IPR036610">
    <property type="entry name" value="PEBP-like_sf"/>
</dbReference>
<dbReference type="Proteomes" id="UP001497497">
    <property type="component" value="Unassembled WGS sequence"/>
</dbReference>
<gene>
    <name evidence="2" type="ORF">GSLYS_00015137001</name>
</gene>